<name>A0A7I5EA86_HAECO</name>
<proteinExistence type="predicted"/>
<dbReference type="WBParaSite" id="HCON_00100940-00001">
    <property type="protein sequence ID" value="HCON_00100940-00001"/>
    <property type="gene ID" value="HCON_00100940"/>
</dbReference>
<dbReference type="GO" id="GO:0004222">
    <property type="term" value="F:metalloendopeptidase activity"/>
    <property type="evidence" value="ECO:0007669"/>
    <property type="project" value="InterPro"/>
</dbReference>
<evidence type="ECO:0000256" key="1">
    <source>
        <dbReference type="PROSITE-ProRule" id="PRU01211"/>
    </source>
</evidence>
<dbReference type="InterPro" id="IPR001506">
    <property type="entry name" value="Peptidase_M12A"/>
</dbReference>
<keyword evidence="3" id="KW-1185">Reference proteome</keyword>
<protein>
    <submittedName>
        <fullName evidence="4">Peptidase M12A domain-containing protein</fullName>
    </submittedName>
</protein>
<dbReference type="Pfam" id="PF01400">
    <property type="entry name" value="Astacin"/>
    <property type="match status" value="1"/>
</dbReference>
<dbReference type="OrthoDB" id="5776712at2759"/>
<dbReference type="OMA" id="MQYSSNT"/>
<organism evidence="3 4">
    <name type="scientific">Haemonchus contortus</name>
    <name type="common">Barber pole worm</name>
    <dbReference type="NCBI Taxonomy" id="6289"/>
    <lineage>
        <taxon>Eukaryota</taxon>
        <taxon>Metazoa</taxon>
        <taxon>Ecdysozoa</taxon>
        <taxon>Nematoda</taxon>
        <taxon>Chromadorea</taxon>
        <taxon>Rhabditida</taxon>
        <taxon>Rhabditina</taxon>
        <taxon>Rhabditomorpha</taxon>
        <taxon>Strongyloidea</taxon>
        <taxon>Trichostrongylidae</taxon>
        <taxon>Haemonchus</taxon>
    </lineage>
</organism>
<comment type="caution">
    <text evidence="1">Lacks conserved residue(s) required for the propagation of feature annotation.</text>
</comment>
<evidence type="ECO:0000259" key="2">
    <source>
        <dbReference type="PROSITE" id="PS51864"/>
    </source>
</evidence>
<dbReference type="Proteomes" id="UP000025227">
    <property type="component" value="Unplaced"/>
</dbReference>
<accession>A0A7I5EA86</accession>
<dbReference type="PROSITE" id="PS51864">
    <property type="entry name" value="ASTACIN"/>
    <property type="match status" value="1"/>
</dbReference>
<dbReference type="AlphaFoldDB" id="A0A7I5EA86"/>
<evidence type="ECO:0000313" key="4">
    <source>
        <dbReference type="WBParaSite" id="HCON_00100940-00001"/>
    </source>
</evidence>
<reference evidence="4" key="1">
    <citation type="submission" date="2020-12" db="UniProtKB">
        <authorList>
            <consortium name="WormBaseParasite"/>
        </authorList>
    </citation>
    <scope>IDENTIFICATION</scope>
    <source>
        <strain evidence="4">MHco3</strain>
    </source>
</reference>
<dbReference type="GO" id="GO:0006508">
    <property type="term" value="P:proteolysis"/>
    <property type="evidence" value="ECO:0007669"/>
    <property type="project" value="InterPro"/>
</dbReference>
<dbReference type="InterPro" id="IPR024079">
    <property type="entry name" value="MetalloPept_cat_dom_sf"/>
</dbReference>
<evidence type="ECO:0000313" key="3">
    <source>
        <dbReference type="Proteomes" id="UP000025227"/>
    </source>
</evidence>
<feature type="domain" description="Peptidase M12A" evidence="2">
    <location>
        <begin position="1"/>
        <end position="46"/>
    </location>
</feature>
<dbReference type="Gene3D" id="3.40.390.10">
    <property type="entry name" value="Collagenase (Catalytic Domain)"/>
    <property type="match status" value="1"/>
</dbReference>
<sequence>MQYSSNTYSSNGNSMIPRTAGFARTMGSRIVSFYDIRMINYSYKCNAPCNGLPNTAKCLNGGAPNSKNC</sequence>